<organism evidence="1 2">
    <name type="scientific">Paracoccus yeei</name>
    <dbReference type="NCBI Taxonomy" id="147645"/>
    <lineage>
        <taxon>Bacteria</taxon>
        <taxon>Pseudomonadati</taxon>
        <taxon>Pseudomonadota</taxon>
        <taxon>Alphaproteobacteria</taxon>
        <taxon>Rhodobacterales</taxon>
        <taxon>Paracoccaceae</taxon>
        <taxon>Paracoccus</taxon>
    </lineage>
</organism>
<evidence type="ECO:0000313" key="1">
    <source>
        <dbReference type="EMBL" id="ARC38968.1"/>
    </source>
</evidence>
<dbReference type="Pfam" id="PF13469">
    <property type="entry name" value="Sulfotransfer_3"/>
    <property type="match status" value="1"/>
</dbReference>
<reference evidence="1" key="1">
    <citation type="submission" date="2017-12" db="EMBL/GenBank/DDBJ databases">
        <title>FDA dAtabase for Regulatory Grade micrObial Sequences (FDA-ARGOS): Supporting development and validation of Infectious Disease Dx tests.</title>
        <authorList>
            <person name="Campos J."/>
            <person name="Goldberg B."/>
            <person name="Tallon L."/>
            <person name="Sadzewicz L."/>
            <person name="Sengamalay N."/>
            <person name="Ott S."/>
            <person name="Godinez A."/>
            <person name="Nagaraj S."/>
            <person name="Vyas G."/>
            <person name="Aluvathingal J."/>
            <person name="Nadendla S."/>
            <person name="Geyer C."/>
            <person name="Nandy P."/>
            <person name="Hobson J."/>
            <person name="Sichtig H."/>
        </authorList>
    </citation>
    <scope>NUCLEOTIDE SEQUENCE</scope>
    <source>
        <strain evidence="1">FDAARGOS_252</strain>
        <plasmid evidence="1">unnamed5</plasmid>
    </source>
</reference>
<dbReference type="eggNOG" id="ENOG50333FE">
    <property type="taxonomic scope" value="Bacteria"/>
</dbReference>
<keyword evidence="1" id="KW-0614">Plasmid</keyword>
<geneLocation type="plasmid" evidence="1 2">
    <name>unnamed5</name>
</geneLocation>
<name>A0A1V0GYR7_9RHOB</name>
<gene>
    <name evidence="1" type="ORF">A6J80_21965</name>
</gene>
<dbReference type="KEGG" id="pye:A6J80_21965"/>
<protein>
    <recommendedName>
        <fullName evidence="3">Sulfotransferase</fullName>
    </recommendedName>
</protein>
<evidence type="ECO:0008006" key="3">
    <source>
        <dbReference type="Google" id="ProtNLM"/>
    </source>
</evidence>
<sequence>MPAYRHLYAPQGGYVFVVTYGRSGSTLTQNLLNAIPGYAIRGENANLTHLFANAIHLVREHEMFRWRREDLEKPRDERRPYLKPILGKPWDPWAGAEKVDPDQFSLALMDLFVRQVLRPPKDCRVSGFKEIRFHEDAAFFRDHLDIMRTVFPKARFLFQRRNHEAVAKSSWWAKQPREKVFAQLRQAEQLFLAYAAAHPDCAMMLDYEGLVSGPDYIRGMHDFLGEPMDRQAVEAVLARSLRH</sequence>
<evidence type="ECO:0000313" key="2">
    <source>
        <dbReference type="Proteomes" id="UP000191257"/>
    </source>
</evidence>
<dbReference type="SUPFAM" id="SSF52540">
    <property type="entry name" value="P-loop containing nucleoside triphosphate hydrolases"/>
    <property type="match status" value="1"/>
</dbReference>
<keyword evidence="2" id="KW-1185">Reference proteome</keyword>
<dbReference type="Proteomes" id="UP000191257">
    <property type="component" value="Plasmid unnamed5"/>
</dbReference>
<dbReference type="RefSeq" id="WP_080623234.1">
    <property type="nucleotide sequence ID" value="NZ_CAWMZI010000006.1"/>
</dbReference>
<proteinExistence type="predicted"/>
<dbReference type="InterPro" id="IPR027417">
    <property type="entry name" value="P-loop_NTPase"/>
</dbReference>
<dbReference type="EMBL" id="CP020445">
    <property type="protein sequence ID" value="ARC38968.1"/>
    <property type="molecule type" value="Genomic_DNA"/>
</dbReference>
<accession>A0A1V0GYR7</accession>
<dbReference type="Gene3D" id="3.40.50.300">
    <property type="entry name" value="P-loop containing nucleotide triphosphate hydrolases"/>
    <property type="match status" value="1"/>
</dbReference>
<dbReference type="AlphaFoldDB" id="A0A1V0GYR7"/>